<sequence>MSTNCRGGFYYFCKLAIRIAVLILYFCKNFLIAGCLNPGLEQQYWQQEFIGSVNNASIRNHVFHLAKDPHVAGTPEDFATAEYVFQKFHNYGLSAHHTDYDVLLSYPLHRSLIHSAPAKEPIVLSLKGKPGLGDSCSSNPKVMPTFHSFSPSGNVSAEVVYANYGRLEDFQKLAKLGINVKDVIVIASAAQAGAVAVVIYSDPQDYAANYTQGVYPDSQWLPPSCTQRGSVYKGLGDPLTHGWPSTPNAERISLSDPQTTLPTIPSLPISAEDALPILASLSGPISPAEWHGALDSPHYRVGRGSNFSFSGWYIILGNHHDAWVLGAVDPHSGTASLLDVAQQLGELVAKGWQPRSIVLCSWDAEECSVVGSTEWVEQNIDLLGVNAVANPNLDACVIGLGFSAGASPELDDLLQEVKDPDSVDDTVFEAWITSRCTIIWVPMGRLSEGVSDFAAFLQRAGVTPALDLEFGADDNPMNHFAYDNFNWVEKFGDPLFHRHVAVTKLLGLLAMWLSSDVVLPLDYVTYATDLQWHCRMYGPVRENIYGTYGTTTFPGIQTALAQDQTFSKTAAGLMGIRPMLGFTSWSPYSHEVHPHRLYPTHKCLI</sequence>
<name>A0ACB8HIV2_9BRYO</name>
<comment type="caution">
    <text evidence="1">The sequence shown here is derived from an EMBL/GenBank/DDBJ whole genome shotgun (WGS) entry which is preliminary data.</text>
</comment>
<reference evidence="2" key="1">
    <citation type="journal article" date="2022" name="New Phytol.">
        <title>Phylogenomic structure and speciation in an emerging model: the Sphagnum magellanicum complex (Bryophyta).</title>
        <authorList>
            <person name="Shaw A.J."/>
            <person name="Piatkowski B."/>
            <person name="Duffy A.M."/>
            <person name="Aguero B."/>
            <person name="Imwattana K."/>
            <person name="Nieto-Lugilde M."/>
            <person name="Healey A."/>
            <person name="Weston D.J."/>
            <person name="Patel M.N."/>
            <person name="Schmutz J."/>
            <person name="Grimwood J."/>
            <person name="Yavitt J.B."/>
            <person name="Hassel K."/>
            <person name="Stenoien H.K."/>
            <person name="Flatberg K.I."/>
            <person name="Bickford C.P."/>
            <person name="Hicks K.A."/>
        </authorList>
    </citation>
    <scope>NUCLEOTIDE SEQUENCE [LARGE SCALE GENOMIC DNA]</scope>
</reference>
<evidence type="ECO:0000313" key="1">
    <source>
        <dbReference type="EMBL" id="KAH9556138.1"/>
    </source>
</evidence>
<accession>A0ACB8HIV2</accession>
<dbReference type="Proteomes" id="UP000828922">
    <property type="component" value="Linkage Group LG07"/>
</dbReference>
<gene>
    <name evidence="1" type="ORF">CY35_07G010900</name>
</gene>
<organism evidence="1 2">
    <name type="scientific">Sphagnum magellanicum</name>
    <dbReference type="NCBI Taxonomy" id="128215"/>
    <lineage>
        <taxon>Eukaryota</taxon>
        <taxon>Viridiplantae</taxon>
        <taxon>Streptophyta</taxon>
        <taxon>Embryophyta</taxon>
        <taxon>Bryophyta</taxon>
        <taxon>Sphagnophytina</taxon>
        <taxon>Sphagnopsida</taxon>
        <taxon>Sphagnales</taxon>
        <taxon>Sphagnaceae</taxon>
        <taxon>Sphagnum</taxon>
    </lineage>
</organism>
<protein>
    <submittedName>
        <fullName evidence="1">Uncharacterized protein</fullName>
    </submittedName>
</protein>
<evidence type="ECO:0000313" key="2">
    <source>
        <dbReference type="Proteomes" id="UP000828922"/>
    </source>
</evidence>
<dbReference type="EMBL" id="CM038913">
    <property type="protein sequence ID" value="KAH9556138.1"/>
    <property type="molecule type" value="Genomic_DNA"/>
</dbReference>
<proteinExistence type="predicted"/>
<keyword evidence="2" id="KW-1185">Reference proteome</keyword>